<dbReference type="GO" id="GO:0032259">
    <property type="term" value="P:methylation"/>
    <property type="evidence" value="ECO:0007669"/>
    <property type="project" value="UniProtKB-KW"/>
</dbReference>
<dbReference type="InterPro" id="IPR035451">
    <property type="entry name" value="Ada-like_dom_sf"/>
</dbReference>
<dbReference type="Pfam" id="PF02805">
    <property type="entry name" value="Ada_Zn_binding"/>
    <property type="match status" value="1"/>
</dbReference>
<feature type="active site" description="Nucleophile; methyl group acceptor from either O6-methylguanine or O4-methylthymine" evidence="15">
    <location>
        <position position="318"/>
    </location>
</feature>
<evidence type="ECO:0000256" key="10">
    <source>
        <dbReference type="ARBA" id="ARBA00023125"/>
    </source>
</evidence>
<evidence type="ECO:0000256" key="13">
    <source>
        <dbReference type="ARBA" id="ARBA00023204"/>
    </source>
</evidence>
<dbReference type="Gene3D" id="1.10.10.10">
    <property type="entry name" value="Winged helix-like DNA-binding domain superfamily/Winged helix DNA-binding domain"/>
    <property type="match status" value="1"/>
</dbReference>
<keyword evidence="7" id="KW-0227">DNA damage</keyword>
<dbReference type="InterPro" id="IPR036631">
    <property type="entry name" value="MGMT_N_sf"/>
</dbReference>
<protein>
    <recommendedName>
        <fullName evidence="3">methylated-DNA--[protein]-cysteine S-methyltransferase</fullName>
        <ecNumber evidence="3">2.1.1.63</ecNumber>
    </recommendedName>
</protein>
<keyword evidence="5 18" id="KW-0808">Transferase</keyword>
<dbReference type="GO" id="GO:0003700">
    <property type="term" value="F:DNA-binding transcription factor activity"/>
    <property type="evidence" value="ECO:0007669"/>
    <property type="project" value="InterPro"/>
</dbReference>
<feature type="binding site" evidence="16">
    <location>
        <position position="67"/>
    </location>
    <ligand>
        <name>Zn(2+)</name>
        <dbReference type="ChEBI" id="CHEBI:29105"/>
    </ligand>
</feature>
<keyword evidence="9" id="KW-0805">Transcription regulation</keyword>
<evidence type="ECO:0000256" key="2">
    <source>
        <dbReference type="ARBA" id="ARBA00008711"/>
    </source>
</evidence>
<dbReference type="OrthoDB" id="9802228at2"/>
<feature type="binding site" evidence="16">
    <location>
        <position position="33"/>
    </location>
    <ligand>
        <name>Zn(2+)</name>
        <dbReference type="ChEBI" id="CHEBI:29105"/>
    </ligand>
</feature>
<feature type="active site" description="Nucleophile; methyl group acceptor from methylphosphotriester" evidence="15">
    <location>
        <position position="33"/>
    </location>
</feature>
<dbReference type="GO" id="GO:0006281">
    <property type="term" value="P:DNA repair"/>
    <property type="evidence" value="ECO:0007669"/>
    <property type="project" value="UniProtKB-KW"/>
</dbReference>
<accession>A0A1M5TDI7</accession>
<comment type="catalytic activity">
    <reaction evidence="14">
        <text>a 6-O-methyl-2'-deoxyguanosine in DNA + L-cysteinyl-[protein] = S-methyl-L-cysteinyl-[protein] + a 2'-deoxyguanosine in DNA</text>
        <dbReference type="Rhea" id="RHEA:24000"/>
        <dbReference type="Rhea" id="RHEA-COMP:10131"/>
        <dbReference type="Rhea" id="RHEA-COMP:10132"/>
        <dbReference type="Rhea" id="RHEA-COMP:11367"/>
        <dbReference type="Rhea" id="RHEA-COMP:11368"/>
        <dbReference type="ChEBI" id="CHEBI:29950"/>
        <dbReference type="ChEBI" id="CHEBI:82612"/>
        <dbReference type="ChEBI" id="CHEBI:85445"/>
        <dbReference type="ChEBI" id="CHEBI:85448"/>
        <dbReference type="EC" id="2.1.1.63"/>
    </reaction>
</comment>
<dbReference type="PROSITE" id="PS00374">
    <property type="entry name" value="MGMT"/>
    <property type="match status" value="1"/>
</dbReference>
<dbReference type="InterPro" id="IPR016221">
    <property type="entry name" value="Bifunct_regulatory_prot_Ada"/>
</dbReference>
<dbReference type="InterPro" id="IPR001497">
    <property type="entry name" value="MethylDNA_cys_MeTrfase_AS"/>
</dbReference>
<evidence type="ECO:0000256" key="6">
    <source>
        <dbReference type="ARBA" id="ARBA00022723"/>
    </source>
</evidence>
<keyword evidence="19" id="KW-1185">Reference proteome</keyword>
<organism evidence="18 19">
    <name type="scientific">Cognatishimia maritima</name>
    <dbReference type="NCBI Taxonomy" id="870908"/>
    <lineage>
        <taxon>Bacteria</taxon>
        <taxon>Pseudomonadati</taxon>
        <taxon>Pseudomonadota</taxon>
        <taxon>Alphaproteobacteria</taxon>
        <taxon>Rhodobacterales</taxon>
        <taxon>Paracoccaceae</taxon>
        <taxon>Cognatishimia</taxon>
    </lineage>
</organism>
<dbReference type="SUPFAM" id="SSF53155">
    <property type="entry name" value="Methylated DNA-protein cysteine methyltransferase domain"/>
    <property type="match status" value="1"/>
</dbReference>
<comment type="similarity">
    <text evidence="2">Belongs to the MGMT family.</text>
</comment>
<dbReference type="Pfam" id="PF01035">
    <property type="entry name" value="DNA_binding_1"/>
    <property type="match status" value="1"/>
</dbReference>
<keyword evidence="13" id="KW-0234">DNA repair</keyword>
<dbReference type="Proteomes" id="UP000184211">
    <property type="component" value="Unassembled WGS sequence"/>
</dbReference>
<dbReference type="InterPro" id="IPR018060">
    <property type="entry name" value="HTH_AraC"/>
</dbReference>
<feature type="binding site" evidence="16">
    <location>
        <position position="64"/>
    </location>
    <ligand>
        <name>Zn(2+)</name>
        <dbReference type="ChEBI" id="CHEBI:29105"/>
    </ligand>
</feature>
<dbReference type="InterPro" id="IPR014048">
    <property type="entry name" value="MethylDNA_cys_MeTrfase_DNA-bd"/>
</dbReference>
<dbReference type="EC" id="2.1.1.63" evidence="3"/>
<dbReference type="InterPro" id="IPR018062">
    <property type="entry name" value="HTH_AraC-typ_CS"/>
</dbReference>
<dbReference type="NCBIfam" id="TIGR00589">
    <property type="entry name" value="ogt"/>
    <property type="match status" value="1"/>
</dbReference>
<reference evidence="19" key="1">
    <citation type="submission" date="2016-11" db="EMBL/GenBank/DDBJ databases">
        <authorList>
            <person name="Varghese N."/>
            <person name="Submissions S."/>
        </authorList>
    </citation>
    <scope>NUCLEOTIDE SEQUENCE [LARGE SCALE GENOMIC DNA]</scope>
    <source>
        <strain evidence="19">DSM 28223</strain>
    </source>
</reference>
<dbReference type="PANTHER" id="PTHR10815:SF14">
    <property type="entry name" value="BIFUNCTIONAL TRANSCRIPTIONAL ACTIVATOR_DNA REPAIR ENZYME ADA"/>
    <property type="match status" value="1"/>
</dbReference>
<comment type="cofactor">
    <cofactor evidence="16">
        <name>Zn(2+)</name>
        <dbReference type="ChEBI" id="CHEBI:29105"/>
    </cofactor>
    <text evidence="16">Binds 1 zinc ion per subunit.</text>
</comment>
<dbReference type="NCBIfam" id="NF011964">
    <property type="entry name" value="PRK15435.1"/>
    <property type="match status" value="1"/>
</dbReference>
<keyword evidence="10" id="KW-0238">DNA-binding</keyword>
<dbReference type="STRING" id="870908.SAMN04488044_2659"/>
<dbReference type="GO" id="GO:0043565">
    <property type="term" value="F:sequence-specific DNA binding"/>
    <property type="evidence" value="ECO:0007669"/>
    <property type="project" value="InterPro"/>
</dbReference>
<dbReference type="Gene3D" id="3.30.160.70">
    <property type="entry name" value="Methylated DNA-protein cysteine methyltransferase domain"/>
    <property type="match status" value="1"/>
</dbReference>
<feature type="binding site" evidence="16">
    <location>
        <position position="37"/>
    </location>
    <ligand>
        <name>Zn(2+)</name>
        <dbReference type="ChEBI" id="CHEBI:29105"/>
    </ligand>
</feature>
<dbReference type="PANTHER" id="PTHR10815">
    <property type="entry name" value="METHYLATED-DNA--PROTEIN-CYSTEINE METHYLTRANSFERASE"/>
    <property type="match status" value="1"/>
</dbReference>
<dbReference type="GO" id="GO:0003908">
    <property type="term" value="F:methylated-DNA-[protein]-cysteine S-methyltransferase activity"/>
    <property type="evidence" value="ECO:0007669"/>
    <property type="project" value="UniProtKB-EC"/>
</dbReference>
<evidence type="ECO:0000256" key="4">
    <source>
        <dbReference type="ARBA" id="ARBA00022603"/>
    </source>
</evidence>
<comment type="catalytic activity">
    <reaction evidence="1">
        <text>a 4-O-methyl-thymidine in DNA + L-cysteinyl-[protein] = a thymidine in DNA + S-methyl-L-cysteinyl-[protein]</text>
        <dbReference type="Rhea" id="RHEA:53428"/>
        <dbReference type="Rhea" id="RHEA-COMP:10131"/>
        <dbReference type="Rhea" id="RHEA-COMP:10132"/>
        <dbReference type="Rhea" id="RHEA-COMP:13555"/>
        <dbReference type="Rhea" id="RHEA-COMP:13556"/>
        <dbReference type="ChEBI" id="CHEBI:29950"/>
        <dbReference type="ChEBI" id="CHEBI:82612"/>
        <dbReference type="ChEBI" id="CHEBI:137386"/>
        <dbReference type="ChEBI" id="CHEBI:137387"/>
        <dbReference type="EC" id="2.1.1.63"/>
    </reaction>
</comment>
<dbReference type="InterPro" id="IPR004026">
    <property type="entry name" value="Ada_DNA_repair_Zn-bd"/>
</dbReference>
<name>A0A1M5TDI7_9RHOB</name>
<dbReference type="SUPFAM" id="SSF46689">
    <property type="entry name" value="Homeodomain-like"/>
    <property type="match status" value="1"/>
</dbReference>
<evidence type="ECO:0000256" key="11">
    <source>
        <dbReference type="ARBA" id="ARBA00023159"/>
    </source>
</evidence>
<proteinExistence type="inferred from homology"/>
<evidence type="ECO:0000256" key="15">
    <source>
        <dbReference type="PIRSR" id="PIRSR000409-1"/>
    </source>
</evidence>
<keyword evidence="6 16" id="KW-0479">Metal-binding</keyword>
<dbReference type="Gene3D" id="3.40.10.10">
    <property type="entry name" value="DNA Methylphosphotriester Repair Domain"/>
    <property type="match status" value="1"/>
</dbReference>
<dbReference type="EMBL" id="FQWM01000005">
    <property type="protein sequence ID" value="SHH48875.1"/>
    <property type="molecule type" value="Genomic_DNA"/>
</dbReference>
<keyword evidence="12" id="KW-0804">Transcription</keyword>
<keyword evidence="8 16" id="KW-0862">Zinc</keyword>
<dbReference type="AlphaFoldDB" id="A0A1M5TDI7"/>
<dbReference type="PROSITE" id="PS00041">
    <property type="entry name" value="HTH_ARAC_FAMILY_1"/>
    <property type="match status" value="1"/>
</dbReference>
<dbReference type="RefSeq" id="WP_072793506.1">
    <property type="nucleotide sequence ID" value="NZ_FQWM01000005.1"/>
</dbReference>
<dbReference type="InterPro" id="IPR036217">
    <property type="entry name" value="MethylDNA_cys_MeTrfase_DNAb"/>
</dbReference>
<dbReference type="InterPro" id="IPR009057">
    <property type="entry name" value="Homeodomain-like_sf"/>
</dbReference>
<dbReference type="InterPro" id="IPR036388">
    <property type="entry name" value="WH-like_DNA-bd_sf"/>
</dbReference>
<dbReference type="SUPFAM" id="SSF46767">
    <property type="entry name" value="Methylated DNA-protein cysteine methyltransferase, C-terminal domain"/>
    <property type="match status" value="1"/>
</dbReference>
<evidence type="ECO:0000259" key="17">
    <source>
        <dbReference type="PROSITE" id="PS01124"/>
    </source>
</evidence>
<dbReference type="SUPFAM" id="SSF57884">
    <property type="entry name" value="Ada DNA repair protein, N-terminal domain (N-Ada 10)"/>
    <property type="match status" value="1"/>
</dbReference>
<keyword evidence="11" id="KW-0010">Activator</keyword>
<sequence length="348" mass="38609">MQNTDYMWDAVVNRVPNPDPQFFYAVASTGIYCRTDCPSRRPKRKNVAFYDTPRSAESHGYRPCLRCKPDQQAARDKWAEMIAKACRLIEQAEEEPKLTEIADTFGVSPFHFQRRFKAALGVTPKAYAKAHRVEKFRAQVAQSEVSITTAIYDAGYNSSSRFYENATQSLGMTPTQLRKGGKDVRILFAIGDCSLGSVLVASSATGVCALLFGDTPEAVLEDLQSRFPNADLIGDDLDYQRVIGHVIRFVDDPSRGFDLPLDIRGTAFQQKVWEALRDIPTGVTASYQDIANRIGAPKSSRAVAQACGANNIAVAVPCHRVVRSDGDLSGYRWGIERKRDLLQREATA</sequence>
<dbReference type="FunFam" id="1.10.10.10:FF:000214">
    <property type="entry name" value="Methylated-DNA--protein-cysteine methyltransferase"/>
    <property type="match status" value="1"/>
</dbReference>
<dbReference type="CDD" id="cd06445">
    <property type="entry name" value="ATase"/>
    <property type="match status" value="1"/>
</dbReference>
<evidence type="ECO:0000313" key="19">
    <source>
        <dbReference type="Proteomes" id="UP000184211"/>
    </source>
</evidence>
<dbReference type="Pfam" id="PF12833">
    <property type="entry name" value="HTH_18"/>
    <property type="match status" value="1"/>
</dbReference>
<evidence type="ECO:0000256" key="7">
    <source>
        <dbReference type="ARBA" id="ARBA00022763"/>
    </source>
</evidence>
<dbReference type="PROSITE" id="PS01124">
    <property type="entry name" value="HTH_ARAC_FAMILY_2"/>
    <property type="match status" value="1"/>
</dbReference>
<keyword evidence="4 18" id="KW-0489">Methyltransferase</keyword>
<evidence type="ECO:0000256" key="14">
    <source>
        <dbReference type="ARBA" id="ARBA00049348"/>
    </source>
</evidence>
<dbReference type="SMART" id="SM00342">
    <property type="entry name" value="HTH_ARAC"/>
    <property type="match status" value="1"/>
</dbReference>
<evidence type="ECO:0000256" key="16">
    <source>
        <dbReference type="PIRSR" id="PIRSR000409-3"/>
    </source>
</evidence>
<evidence type="ECO:0000256" key="9">
    <source>
        <dbReference type="ARBA" id="ARBA00023015"/>
    </source>
</evidence>
<evidence type="ECO:0000256" key="12">
    <source>
        <dbReference type="ARBA" id="ARBA00023163"/>
    </source>
</evidence>
<dbReference type="Gene3D" id="1.10.10.60">
    <property type="entry name" value="Homeodomain-like"/>
    <property type="match status" value="2"/>
</dbReference>
<feature type="domain" description="HTH araC/xylS-type" evidence="17">
    <location>
        <begin position="83"/>
        <end position="180"/>
    </location>
</feature>
<dbReference type="PIRSF" id="PIRSF000409">
    <property type="entry name" value="Ada"/>
    <property type="match status" value="1"/>
</dbReference>
<gene>
    <name evidence="18" type="ORF">SAMN04488044_2659</name>
</gene>
<dbReference type="GO" id="GO:0008270">
    <property type="term" value="F:zinc ion binding"/>
    <property type="evidence" value="ECO:0007669"/>
    <property type="project" value="InterPro"/>
</dbReference>
<evidence type="ECO:0000313" key="18">
    <source>
        <dbReference type="EMBL" id="SHH48875.1"/>
    </source>
</evidence>
<evidence type="ECO:0000256" key="3">
    <source>
        <dbReference type="ARBA" id="ARBA00011918"/>
    </source>
</evidence>
<evidence type="ECO:0000256" key="1">
    <source>
        <dbReference type="ARBA" id="ARBA00001286"/>
    </source>
</evidence>
<evidence type="ECO:0000256" key="5">
    <source>
        <dbReference type="ARBA" id="ARBA00022679"/>
    </source>
</evidence>
<evidence type="ECO:0000256" key="8">
    <source>
        <dbReference type="ARBA" id="ARBA00022833"/>
    </source>
</evidence>